<feature type="compositionally biased region" description="Polar residues" evidence="1">
    <location>
        <begin position="12"/>
        <end position="21"/>
    </location>
</feature>
<organism evidence="2 3">
    <name type="scientific">Selenomonas artemidis F0399</name>
    <dbReference type="NCBI Taxonomy" id="749551"/>
    <lineage>
        <taxon>Bacteria</taxon>
        <taxon>Bacillati</taxon>
        <taxon>Bacillota</taxon>
        <taxon>Negativicutes</taxon>
        <taxon>Selenomonadales</taxon>
        <taxon>Selenomonadaceae</taxon>
        <taxon>Selenomonas</taxon>
    </lineage>
</organism>
<dbReference type="AlphaFoldDB" id="E7N4L3"/>
<keyword evidence="3" id="KW-1185">Reference proteome</keyword>
<reference evidence="2 3" key="1">
    <citation type="submission" date="2010-08" db="EMBL/GenBank/DDBJ databases">
        <authorList>
            <person name="Weinstock G."/>
            <person name="Sodergren E."/>
            <person name="Clifton S."/>
            <person name="Fulton L."/>
            <person name="Fulton B."/>
            <person name="Courtney L."/>
            <person name="Fronick C."/>
            <person name="Harrison M."/>
            <person name="Strong C."/>
            <person name="Farmer C."/>
            <person name="Delahaunty K."/>
            <person name="Markovic C."/>
            <person name="Hall O."/>
            <person name="Minx P."/>
            <person name="Tomlinson C."/>
            <person name="Mitreva M."/>
            <person name="Hou S."/>
            <person name="Chen J."/>
            <person name="Wollam A."/>
            <person name="Pepin K.H."/>
            <person name="Johnson M."/>
            <person name="Bhonagiri V."/>
            <person name="Zhang X."/>
            <person name="Suruliraj S."/>
            <person name="Warren W."/>
            <person name="Chinwalla A."/>
            <person name="Mardis E.R."/>
            <person name="Wilson R.K."/>
        </authorList>
    </citation>
    <scope>NUCLEOTIDE SEQUENCE [LARGE SCALE GENOMIC DNA]</scope>
    <source>
        <strain evidence="2 3">F0399</strain>
    </source>
</reference>
<feature type="region of interest" description="Disordered" evidence="1">
    <location>
        <begin position="1"/>
        <end position="21"/>
    </location>
</feature>
<dbReference type="EMBL" id="AECV01000054">
    <property type="protein sequence ID" value="EFW28885.1"/>
    <property type="molecule type" value="Genomic_DNA"/>
</dbReference>
<gene>
    <name evidence="2" type="ORF">HMPREF9555_01957</name>
</gene>
<proteinExistence type="predicted"/>
<dbReference type="Proteomes" id="UP000004633">
    <property type="component" value="Unassembled WGS sequence"/>
</dbReference>
<accession>E7N4L3</accession>
<dbReference type="HOGENOM" id="CLU_3140564_0_0_9"/>
<evidence type="ECO:0000256" key="1">
    <source>
        <dbReference type="SAM" id="MobiDB-lite"/>
    </source>
</evidence>
<dbReference type="STRING" id="749551.HMPREF9555_01957"/>
<evidence type="ECO:0000313" key="2">
    <source>
        <dbReference type="EMBL" id="EFW28885.1"/>
    </source>
</evidence>
<protein>
    <submittedName>
        <fullName evidence="2">Uncharacterized protein</fullName>
    </submittedName>
</protein>
<evidence type="ECO:0000313" key="3">
    <source>
        <dbReference type="Proteomes" id="UP000004633"/>
    </source>
</evidence>
<sequence length="49" mass="5393">MPGSIDVRKNPNQDLSDLGRDTSNALNALGRIFDKKKMGLSSKVCKFLI</sequence>
<comment type="caution">
    <text evidence="2">The sequence shown here is derived from an EMBL/GenBank/DDBJ whole genome shotgun (WGS) entry which is preliminary data.</text>
</comment>
<name>E7N4L3_9FIRM</name>
<feature type="compositionally biased region" description="Basic and acidic residues" evidence="1">
    <location>
        <begin position="1"/>
        <end position="11"/>
    </location>
</feature>